<name>A0A845L8J1_9FIRM</name>
<dbReference type="EMBL" id="WXEY01000034">
    <property type="protein sequence ID" value="MZP31345.1"/>
    <property type="molecule type" value="Genomic_DNA"/>
</dbReference>
<comment type="caution">
    <text evidence="1">The sequence shown here is derived from an EMBL/GenBank/DDBJ whole genome shotgun (WGS) entry which is preliminary data.</text>
</comment>
<dbReference type="Proteomes" id="UP000463470">
    <property type="component" value="Unassembled WGS sequence"/>
</dbReference>
<keyword evidence="2" id="KW-1185">Reference proteome</keyword>
<dbReference type="RefSeq" id="WP_161259862.1">
    <property type="nucleotide sequence ID" value="NZ_WXEY01000034.1"/>
</dbReference>
<organism evidence="1 2">
    <name type="scientific">Heliomicrobium undosum</name>
    <dbReference type="NCBI Taxonomy" id="121734"/>
    <lineage>
        <taxon>Bacteria</taxon>
        <taxon>Bacillati</taxon>
        <taxon>Bacillota</taxon>
        <taxon>Clostridia</taxon>
        <taxon>Eubacteriales</taxon>
        <taxon>Heliobacteriaceae</taxon>
        <taxon>Heliomicrobium</taxon>
    </lineage>
</organism>
<reference evidence="1 2" key="1">
    <citation type="submission" date="2020-01" db="EMBL/GenBank/DDBJ databases">
        <title>Whole-genome sequence of Heliobacterium undosum DSM 13378.</title>
        <authorList>
            <person name="Kyndt J.A."/>
            <person name="Meyer T.E."/>
        </authorList>
    </citation>
    <scope>NUCLEOTIDE SEQUENCE [LARGE SCALE GENOMIC DNA]</scope>
    <source>
        <strain evidence="1 2">DSM 13378</strain>
    </source>
</reference>
<dbReference type="OrthoDB" id="2112644at2"/>
<evidence type="ECO:0000313" key="1">
    <source>
        <dbReference type="EMBL" id="MZP31345.1"/>
    </source>
</evidence>
<proteinExistence type="predicted"/>
<gene>
    <name evidence="1" type="ORF">GTO91_16720</name>
</gene>
<evidence type="ECO:0000313" key="2">
    <source>
        <dbReference type="Proteomes" id="UP000463470"/>
    </source>
</evidence>
<accession>A0A845L8J1</accession>
<sequence length="121" mass="13494">MDYADGGTCLYKRTFLVIEANQTTGSVKLLNVSSIADKVHKLLMPSNRRLTSYRPPFLRPSFVKLDALYQVEYFGNLDNAILHNGDTLDLTELTNVHNTFASYQASNHVTSVCYTSSDVAV</sequence>
<dbReference type="AlphaFoldDB" id="A0A845L8J1"/>
<protein>
    <submittedName>
        <fullName evidence="1">Uncharacterized protein</fullName>
    </submittedName>
</protein>